<dbReference type="PANTHER" id="PTHR30302:SF1">
    <property type="entry name" value="HYDROGENASE 2 MATURATION PROTEASE"/>
    <property type="match status" value="1"/>
</dbReference>
<keyword evidence="6" id="KW-1185">Reference proteome</keyword>
<dbReference type="Gene3D" id="3.40.50.1450">
    <property type="entry name" value="HybD-like"/>
    <property type="match status" value="1"/>
</dbReference>
<gene>
    <name evidence="5" type="ORF">IG193_04590</name>
</gene>
<evidence type="ECO:0000313" key="5">
    <source>
        <dbReference type="EMBL" id="QOJ78076.1"/>
    </source>
</evidence>
<dbReference type="InParanoid" id="A0A7L9FGL7"/>
<proteinExistence type="inferred from homology"/>
<dbReference type="Proteomes" id="UP000594121">
    <property type="component" value="Chromosome"/>
</dbReference>
<evidence type="ECO:0000256" key="2">
    <source>
        <dbReference type="ARBA" id="ARBA00022670"/>
    </source>
</evidence>
<evidence type="ECO:0000256" key="1">
    <source>
        <dbReference type="ARBA" id="ARBA00006814"/>
    </source>
</evidence>
<name>A0A7L9FGL7_9CREN</name>
<dbReference type="AlphaFoldDB" id="A0A7L9FGL7"/>
<sequence>MMYGDDAIGPILAEGLSECGVNALPAELDVFSVVSHIEESSLVIFIDVLDESFGQRGRVVKIRLDPQRLSAEDIVDMINWELSAHKVTPAHLIALAYASGGFSGEAWIIGPVASNFEFGTYPSEDTLKKVEDIISEIEDIVGEKIDRECVVKKVSQRLSELRALF</sequence>
<keyword evidence="4" id="KW-0378">Hydrolase</keyword>
<dbReference type="EMBL" id="CP062310">
    <property type="protein sequence ID" value="QOJ78076.1"/>
    <property type="molecule type" value="Genomic_DNA"/>
</dbReference>
<dbReference type="GO" id="GO:0008047">
    <property type="term" value="F:enzyme activator activity"/>
    <property type="evidence" value="ECO:0007669"/>
    <property type="project" value="InterPro"/>
</dbReference>
<dbReference type="NCBIfam" id="TIGR00072">
    <property type="entry name" value="hydrog_prot"/>
    <property type="match status" value="1"/>
</dbReference>
<evidence type="ECO:0000313" key="6">
    <source>
        <dbReference type="Proteomes" id="UP000594121"/>
    </source>
</evidence>
<dbReference type="InterPro" id="IPR000671">
    <property type="entry name" value="Peptidase_A31"/>
</dbReference>
<keyword evidence="2 5" id="KW-0645">Protease</keyword>
<dbReference type="GO" id="GO:0016485">
    <property type="term" value="P:protein processing"/>
    <property type="evidence" value="ECO:0007669"/>
    <property type="project" value="TreeGrafter"/>
</dbReference>
<evidence type="ECO:0000256" key="4">
    <source>
        <dbReference type="ARBA" id="ARBA00022801"/>
    </source>
</evidence>
<dbReference type="SUPFAM" id="SSF53163">
    <property type="entry name" value="HybD-like"/>
    <property type="match status" value="1"/>
</dbReference>
<comment type="similarity">
    <text evidence="1">Belongs to the peptidase A31 family.</text>
</comment>
<dbReference type="KEGG" id="thel:IG193_04590"/>
<accession>A0A7L9FGL7</accession>
<evidence type="ECO:0000256" key="3">
    <source>
        <dbReference type="ARBA" id="ARBA00022750"/>
    </source>
</evidence>
<reference evidence="5 6" key="1">
    <citation type="submission" date="2020-10" db="EMBL/GenBank/DDBJ databases">
        <title>Thermofilum lucidum 3507LT sp. nov. a novel member of Thermofilaceae family isolated from Chile hot spring, and proposal of description order Thermofilales.</title>
        <authorList>
            <person name="Zayulina K.S."/>
            <person name="Elcheninov A.G."/>
            <person name="Toshchakov S.V."/>
            <person name="Kublanov I.V."/>
        </authorList>
    </citation>
    <scope>NUCLEOTIDE SEQUENCE [LARGE SCALE GENOMIC DNA]</scope>
    <source>
        <strain evidence="5 6">3507LT</strain>
    </source>
</reference>
<dbReference type="PANTHER" id="PTHR30302">
    <property type="entry name" value="HYDROGENASE 1 MATURATION PROTEASE"/>
    <property type="match status" value="1"/>
</dbReference>
<organism evidence="5 6">
    <name type="scientific">Infirmifilum lucidum</name>
    <dbReference type="NCBI Taxonomy" id="2776706"/>
    <lineage>
        <taxon>Archaea</taxon>
        <taxon>Thermoproteota</taxon>
        <taxon>Thermoprotei</taxon>
        <taxon>Thermofilales</taxon>
        <taxon>Thermofilaceae</taxon>
        <taxon>Infirmifilum</taxon>
    </lineage>
</organism>
<keyword evidence="3" id="KW-0064">Aspartyl protease</keyword>
<protein>
    <submittedName>
        <fullName evidence="5">Hydrogenase maturation protease</fullName>
    </submittedName>
</protein>
<dbReference type="InterPro" id="IPR023430">
    <property type="entry name" value="Pept_HybD-like_dom_sf"/>
</dbReference>
<dbReference type="GO" id="GO:0004190">
    <property type="term" value="F:aspartic-type endopeptidase activity"/>
    <property type="evidence" value="ECO:0007669"/>
    <property type="project" value="UniProtKB-KW"/>
</dbReference>